<dbReference type="EMBL" id="JALBUT010000004">
    <property type="protein sequence ID" value="MDX8415461.1"/>
    <property type="molecule type" value="Genomic_DNA"/>
</dbReference>
<keyword evidence="2" id="KW-0378">Hydrolase</keyword>
<evidence type="ECO:0000259" key="6">
    <source>
        <dbReference type="Pfam" id="PF17815"/>
    </source>
</evidence>
<feature type="chain" id="PRO_5045175547" evidence="4">
    <location>
        <begin position="24"/>
        <end position="476"/>
    </location>
</feature>
<dbReference type="GO" id="GO:0008233">
    <property type="term" value="F:peptidase activity"/>
    <property type="evidence" value="ECO:0007669"/>
    <property type="project" value="UniProtKB-KW"/>
</dbReference>
<evidence type="ECO:0000256" key="1">
    <source>
        <dbReference type="ARBA" id="ARBA00022670"/>
    </source>
</evidence>
<evidence type="ECO:0000256" key="4">
    <source>
        <dbReference type="SAM" id="SignalP"/>
    </source>
</evidence>
<dbReference type="Gene3D" id="2.40.10.120">
    <property type="match status" value="1"/>
</dbReference>
<dbReference type="GO" id="GO:0006508">
    <property type="term" value="P:proteolysis"/>
    <property type="evidence" value="ECO:0007669"/>
    <property type="project" value="UniProtKB-KW"/>
</dbReference>
<dbReference type="PANTHER" id="PTHR45980">
    <property type="match status" value="1"/>
</dbReference>
<evidence type="ECO:0000313" key="7">
    <source>
        <dbReference type="EMBL" id="MDX8415461.1"/>
    </source>
</evidence>
<gene>
    <name evidence="7" type="ORF">MOX91_04605</name>
</gene>
<dbReference type="RefSeq" id="WP_370396909.1">
    <property type="nucleotide sequence ID" value="NZ_JALBUT010000004.1"/>
</dbReference>
<feature type="domain" description="PDZ" evidence="5">
    <location>
        <begin position="252"/>
        <end position="332"/>
    </location>
</feature>
<dbReference type="InterPro" id="IPR041517">
    <property type="entry name" value="DEGP_PDZ"/>
</dbReference>
<keyword evidence="8" id="KW-1185">Reference proteome</keyword>
<dbReference type="InterPro" id="IPR009003">
    <property type="entry name" value="Peptidase_S1_PA"/>
</dbReference>
<keyword evidence="3" id="KW-0720">Serine protease</keyword>
<evidence type="ECO:0000259" key="5">
    <source>
        <dbReference type="Pfam" id="PF13180"/>
    </source>
</evidence>
<proteinExistence type="predicted"/>
<dbReference type="Gene3D" id="2.30.42.10">
    <property type="match status" value="1"/>
</dbReference>
<reference evidence="7 8" key="1">
    <citation type="submission" date="2022-03" db="EMBL/GenBank/DDBJ databases">
        <title>Novel taxa within the pig intestine.</title>
        <authorList>
            <person name="Wylensek D."/>
            <person name="Bishof K."/>
            <person name="Afrizal A."/>
            <person name="Clavel T."/>
        </authorList>
    </citation>
    <scope>NUCLEOTIDE SEQUENCE [LARGE SCALE GENOMIC DNA]</scope>
    <source>
        <strain evidence="7 8">CLA-KB-P66</strain>
    </source>
</reference>
<keyword evidence="4" id="KW-0732">Signal</keyword>
<dbReference type="InterPro" id="IPR001940">
    <property type="entry name" value="Peptidase_S1C"/>
</dbReference>
<name>A0ABU4WFW8_9BACT</name>
<feature type="domain" description="Protease Do-like PDZ" evidence="6">
    <location>
        <begin position="341"/>
        <end position="474"/>
    </location>
</feature>
<dbReference type="InterPro" id="IPR046449">
    <property type="entry name" value="DEGP_PDZ_sf"/>
</dbReference>
<dbReference type="Pfam" id="PF17815">
    <property type="entry name" value="PDZ_3"/>
    <property type="match status" value="1"/>
</dbReference>
<protein>
    <submittedName>
        <fullName evidence="7">Serine protease</fullName>
    </submittedName>
</protein>
<dbReference type="SUPFAM" id="SSF50494">
    <property type="entry name" value="Trypsin-like serine proteases"/>
    <property type="match status" value="1"/>
</dbReference>
<dbReference type="PRINTS" id="PR00834">
    <property type="entry name" value="PROTEASES2C"/>
</dbReference>
<sequence length="476" mass="52313">MTIFFKRLFLILSSAVFSLQAAAQNSNQLSGVVKIEAVSCSPDFFSPWRTGEQSAASGSGVVIEGNYILTNSHNIADATYIAVEREQNGIPVPAKVKAVNHQCDLALLEVEDKSFFDGIKPFEIGNTPPAQTPVFVVGYPMGGDGISVTQGIISRIESMQYAQYPYMNHIAAQLDAAINPGNSGGPILFKNKIVGIAFQGFKEGEGLGYMIHTDIIKHFLSEVKSGEIKGFGSLCITYQTLQSADTRRFLKMKKHHSGVMIVETFANADLNLKEGDVILSIDGFKILNNGNVVAESGENVSFGVITDRKRLGDTVKLRLLRDGKELEADVELKAAMHKIAPHYYNKSPEYLLVGGFVFTKLSLSLLDEYRRVPDEMSVLFSKTNSDADEETIILAQTLGDVSTEGYKGVGNLILKSVNGKKVKNLKELAKMYDLQNEGFFIMESNNGIKIIVDIKNLKDSLPRIMKNYKISSDRNL</sequence>
<dbReference type="Gene3D" id="3.20.190.20">
    <property type="match status" value="1"/>
</dbReference>
<keyword evidence="1 7" id="KW-0645">Protease</keyword>
<dbReference type="Pfam" id="PF13365">
    <property type="entry name" value="Trypsin_2"/>
    <property type="match status" value="1"/>
</dbReference>
<dbReference type="PANTHER" id="PTHR45980:SF9">
    <property type="entry name" value="PROTEASE DO-LIKE 10, MITOCHONDRIAL-RELATED"/>
    <property type="match status" value="1"/>
</dbReference>
<dbReference type="Pfam" id="PF13180">
    <property type="entry name" value="PDZ_2"/>
    <property type="match status" value="1"/>
</dbReference>
<dbReference type="InterPro" id="IPR036034">
    <property type="entry name" value="PDZ_sf"/>
</dbReference>
<comment type="caution">
    <text evidence="7">The sequence shown here is derived from an EMBL/GenBank/DDBJ whole genome shotgun (WGS) entry which is preliminary data.</text>
</comment>
<accession>A0ABU4WFW8</accession>
<feature type="signal peptide" evidence="4">
    <location>
        <begin position="1"/>
        <end position="23"/>
    </location>
</feature>
<evidence type="ECO:0000256" key="2">
    <source>
        <dbReference type="ARBA" id="ARBA00022801"/>
    </source>
</evidence>
<organism evidence="7 8">
    <name type="scientific">Intestinicryptomonas porci</name>
    <dbReference type="NCBI Taxonomy" id="2926320"/>
    <lineage>
        <taxon>Bacteria</taxon>
        <taxon>Pseudomonadati</taxon>
        <taxon>Verrucomicrobiota</taxon>
        <taxon>Opitutia</taxon>
        <taxon>Opitutales</taxon>
        <taxon>Intestinicryptomonaceae</taxon>
        <taxon>Intestinicryptomonas</taxon>
    </lineage>
</organism>
<evidence type="ECO:0000256" key="3">
    <source>
        <dbReference type="ARBA" id="ARBA00022825"/>
    </source>
</evidence>
<evidence type="ECO:0000313" key="8">
    <source>
        <dbReference type="Proteomes" id="UP001275932"/>
    </source>
</evidence>
<dbReference type="Proteomes" id="UP001275932">
    <property type="component" value="Unassembled WGS sequence"/>
</dbReference>
<dbReference type="InterPro" id="IPR001478">
    <property type="entry name" value="PDZ"/>
</dbReference>
<dbReference type="SUPFAM" id="SSF50156">
    <property type="entry name" value="PDZ domain-like"/>
    <property type="match status" value="1"/>
</dbReference>